<keyword evidence="2" id="KW-1185">Reference proteome</keyword>
<organism evidence="1 2">
    <name type="scientific">Deinococcus radiodurans (strain ATCC 13939 / DSM 20539 / JCM 16871 / CCUG 27074 / LMG 4051 / NBRC 15346 / NCIMB 9279 / VKM B-1422 / R1)</name>
    <dbReference type="NCBI Taxonomy" id="243230"/>
    <lineage>
        <taxon>Bacteria</taxon>
        <taxon>Thermotogati</taxon>
        <taxon>Deinococcota</taxon>
        <taxon>Deinococci</taxon>
        <taxon>Deinococcales</taxon>
        <taxon>Deinococcaceae</taxon>
        <taxon>Deinococcus</taxon>
    </lineage>
</organism>
<dbReference type="PIR" id="G75382">
    <property type="entry name" value="G75382"/>
</dbReference>
<dbReference type="Proteomes" id="UP000002524">
    <property type="component" value="Chromosome 1"/>
</dbReference>
<dbReference type="STRING" id="243230.DR_1543"/>
<proteinExistence type="predicted"/>
<gene>
    <name evidence="1" type="ordered locus">DR_1543</name>
</gene>
<dbReference type="EMBL" id="AE000513">
    <property type="protein sequence ID" value="AAF11114.1"/>
    <property type="molecule type" value="Genomic_DNA"/>
</dbReference>
<evidence type="ECO:0000313" key="2">
    <source>
        <dbReference type="Proteomes" id="UP000002524"/>
    </source>
</evidence>
<protein>
    <submittedName>
        <fullName evidence="1">Uncharacterized protein</fullName>
    </submittedName>
</protein>
<reference evidence="1 2" key="1">
    <citation type="journal article" date="1999" name="Science">
        <title>Genome sequence of the radioresistant bacterium Deinococcus radiodurans R1.</title>
        <authorList>
            <person name="White O."/>
            <person name="Eisen J.A."/>
            <person name="Heidelberg J.F."/>
            <person name="Hickey E.K."/>
            <person name="Peterson J.D."/>
            <person name="Dodson R.J."/>
            <person name="Haft D.H."/>
            <person name="Gwinn M.L."/>
            <person name="Nelson W.C."/>
            <person name="Richardson D.L."/>
            <person name="Moffat K.S."/>
            <person name="Qin H."/>
            <person name="Jiang L."/>
            <person name="Pamphile W."/>
            <person name="Crosby M."/>
            <person name="Shen M."/>
            <person name="Vamathevan J.J."/>
            <person name="Lam P."/>
            <person name="McDonald L."/>
            <person name="Utterback T."/>
            <person name="Zalewski C."/>
            <person name="Makarova K.S."/>
            <person name="Aravind L."/>
            <person name="Daly M.J."/>
            <person name="Minton K.W."/>
            <person name="Fleischmann R.D."/>
            <person name="Ketchum K.A."/>
            <person name="Nelson K.E."/>
            <person name="Salzberg S."/>
            <person name="Smith H.O."/>
            <person name="Venter J.C."/>
            <person name="Fraser C.M."/>
        </authorList>
    </citation>
    <scope>NUCLEOTIDE SEQUENCE [LARGE SCALE GENOMIC DNA]</scope>
    <source>
        <strain evidence="2">ATCC 13939 / DSM 20539 / JCM 16871 / LMG 4051 / NBRC 15346 / NCIMB 9279 / R1 / VKM B-1422</strain>
    </source>
</reference>
<dbReference type="EnsemblBacteria" id="AAF11114">
    <property type="protein sequence ID" value="AAF11114"/>
    <property type="gene ID" value="DR_1543"/>
</dbReference>
<dbReference type="AlphaFoldDB" id="Q9RU51"/>
<dbReference type="GeneID" id="69517781"/>
<accession>Q9RU51</accession>
<evidence type="ECO:0000313" key="1">
    <source>
        <dbReference type="EMBL" id="AAF11114.1"/>
    </source>
</evidence>
<dbReference type="RefSeq" id="WP_010888182.1">
    <property type="nucleotide sequence ID" value="NC_001263.1"/>
</dbReference>
<dbReference type="PaxDb" id="243230-DR_1543"/>
<dbReference type="HOGENOM" id="CLU_1591822_0_0_0"/>
<dbReference type="KEGG" id="dra:DR_1543"/>
<dbReference type="InParanoid" id="Q9RU51"/>
<sequence>MRKHQTKIYAVLVSLGLGFVALTVASAAGVFTSKNPTQRFEDGMRVHFGGKEENFSAHALLLDGHEWQVTVLNLDRARFATKPYDEAGLPAEPRLDQTCYQALQLMHLAHAYIPQGSDPGYTNDQKWKWPITVEWGWTAPDTLKATLHRHTFFPAQTREGLRQCIQT</sequence>
<name>Q9RU51_DEIRA</name>